<evidence type="ECO:0000256" key="9">
    <source>
        <dbReference type="ARBA" id="ARBA00022827"/>
    </source>
</evidence>
<dbReference type="Gene3D" id="3.90.660.20">
    <property type="entry name" value="Protoporphyrinogen oxidase, mitochondrial, domain 2"/>
    <property type="match status" value="1"/>
</dbReference>
<dbReference type="PANTHER" id="PTHR42923">
    <property type="entry name" value="PROTOPORPHYRINOGEN OXIDASE"/>
    <property type="match status" value="1"/>
</dbReference>
<dbReference type="GO" id="GO:0005737">
    <property type="term" value="C:cytoplasm"/>
    <property type="evidence" value="ECO:0007669"/>
    <property type="project" value="UniProtKB-SubCell"/>
</dbReference>
<evidence type="ECO:0000259" key="13">
    <source>
        <dbReference type="Pfam" id="PF01593"/>
    </source>
</evidence>
<dbReference type="GO" id="GO:0004729">
    <property type="term" value="F:oxygen-dependent protoporphyrinogen oxidase activity"/>
    <property type="evidence" value="ECO:0007669"/>
    <property type="project" value="UniProtKB-UniRule"/>
</dbReference>
<accession>A0A4R8ZYG8</accession>
<comment type="caution">
    <text evidence="14">The sequence shown here is derived from an EMBL/GenBank/DDBJ whole genome shotgun (WGS) entry which is preliminary data.</text>
</comment>
<comment type="subcellular location">
    <subcellularLocation>
        <location evidence="12">Cytoplasm</location>
    </subcellularLocation>
</comment>
<feature type="domain" description="Amine oxidase" evidence="13">
    <location>
        <begin position="52"/>
        <end position="514"/>
    </location>
</feature>
<gene>
    <name evidence="14" type="primary">hemG</name>
    <name evidence="14" type="ORF">E3T55_12910</name>
</gene>
<evidence type="ECO:0000256" key="12">
    <source>
        <dbReference type="RuleBase" id="RU364052"/>
    </source>
</evidence>
<dbReference type="PANTHER" id="PTHR42923:SF3">
    <property type="entry name" value="PROTOPORPHYRINOGEN OXIDASE"/>
    <property type="match status" value="1"/>
</dbReference>
<dbReference type="NCBIfam" id="TIGR00562">
    <property type="entry name" value="proto_IX_ox"/>
    <property type="match status" value="1"/>
</dbReference>
<keyword evidence="8 12" id="KW-0285">Flavoprotein</keyword>
<dbReference type="AlphaFoldDB" id="A0A4R8ZYG8"/>
<evidence type="ECO:0000313" key="14">
    <source>
        <dbReference type="EMBL" id="TFD48936.1"/>
    </source>
</evidence>
<dbReference type="InterPro" id="IPR004572">
    <property type="entry name" value="Protoporphyrinogen_oxidase"/>
</dbReference>
<dbReference type="SUPFAM" id="SSF54373">
    <property type="entry name" value="FAD-linked reductases, C-terminal domain"/>
    <property type="match status" value="1"/>
</dbReference>
<keyword evidence="11 12" id="KW-0350">Heme biosynthesis</keyword>
<evidence type="ECO:0000256" key="4">
    <source>
        <dbReference type="ARBA" id="ARBA00004744"/>
    </source>
</evidence>
<evidence type="ECO:0000256" key="2">
    <source>
        <dbReference type="ARBA" id="ARBA00001974"/>
    </source>
</evidence>
<evidence type="ECO:0000313" key="15">
    <source>
        <dbReference type="Proteomes" id="UP000297447"/>
    </source>
</evidence>
<evidence type="ECO:0000256" key="8">
    <source>
        <dbReference type="ARBA" id="ARBA00022630"/>
    </source>
</evidence>
<dbReference type="UniPathway" id="UPA00252"/>
<proteinExistence type="inferred from homology"/>
<evidence type="ECO:0000256" key="3">
    <source>
        <dbReference type="ARBA" id="ARBA00002185"/>
    </source>
</evidence>
<name>A0A4R8ZYG8_9MICO</name>
<sequence length="544" mass="57572">MKGSNYLLIRNFLFVHRRLGVRPHVTEEKVPEQAASQLRADQTRVTIVGAGISGLTTAYYLQRRLGDEVQITVVEGAERLGGKISTRTVAGHPLDTGPDALMVRAPVAAALIEDLGLAGRVVAPNGGGARIWSRGRLRSLPEGTMFGVPGGLLPLVRSRLLSPLGLARAAFDLVLPRSRNRAVSGQADPSIGELVRRRMGAQVFNRLVEPLLGGFHAGRADLLSAQSTAPDIATLARTHRSLYLGMRRRPKRAAGVATPSGPMLVTLNSGLGGLVDALEAHLTDATVRRGSSVTAITPAVTPAVTRAAGVRSHGYRVDLDDGSVIGADVVVLATPAFASATIVAAAAPQLGALLGGIEYANVATVVLAYPRSAFPSDLVGTGFLVPPEEGRLIVGCTWSSLKWPHLADDNVVLVRCMVGRHGDNRWLTMKDPTLVRRVRDEVHDAMGLVGKPLEQFVQRWAHGMPQYLVGHEARLDELTEALTELPGLFLTGSAYRGVGLASCIADAERTADAIVAARSTASAPECAGGLAVGRNLRVPAHREE</sequence>
<dbReference type="EC" id="1.3.3.15" evidence="6 12"/>
<comment type="catalytic activity">
    <reaction evidence="1">
        <text>coproporphyrinogen III + 3 O2 = coproporphyrin III + 3 H2O2</text>
        <dbReference type="Rhea" id="RHEA:43436"/>
        <dbReference type="ChEBI" id="CHEBI:15379"/>
        <dbReference type="ChEBI" id="CHEBI:16240"/>
        <dbReference type="ChEBI" id="CHEBI:57309"/>
        <dbReference type="ChEBI" id="CHEBI:131725"/>
        <dbReference type="EC" id="1.3.3.15"/>
    </reaction>
    <physiologicalReaction direction="left-to-right" evidence="1">
        <dbReference type="Rhea" id="RHEA:43437"/>
    </physiologicalReaction>
</comment>
<dbReference type="OrthoDB" id="3450553at2"/>
<reference evidence="14 15" key="1">
    <citation type="submission" date="2019-03" db="EMBL/GenBank/DDBJ databases">
        <title>Genomics of glacier-inhabiting Cryobacterium strains.</title>
        <authorList>
            <person name="Liu Q."/>
            <person name="Xin Y.-H."/>
        </authorList>
    </citation>
    <scope>NUCLEOTIDE SEQUENCE [LARGE SCALE GENOMIC DNA]</scope>
    <source>
        <strain evidence="14 15">Hh14</strain>
    </source>
</reference>
<evidence type="ECO:0000256" key="11">
    <source>
        <dbReference type="ARBA" id="ARBA00023133"/>
    </source>
</evidence>
<dbReference type="SUPFAM" id="SSF51905">
    <property type="entry name" value="FAD/NAD(P)-binding domain"/>
    <property type="match status" value="1"/>
</dbReference>
<comment type="pathway">
    <text evidence="4 12">Porphyrin-containing compound metabolism; protoheme biosynthesis.</text>
</comment>
<evidence type="ECO:0000256" key="5">
    <source>
        <dbReference type="ARBA" id="ARBA00008310"/>
    </source>
</evidence>
<dbReference type="Pfam" id="PF01593">
    <property type="entry name" value="Amino_oxidase"/>
    <property type="match status" value="1"/>
</dbReference>
<comment type="function">
    <text evidence="3 12">Involved in coproporphyrin-dependent heme b biosynthesis. Catalyzes the oxidation of coproporphyrinogen III to coproporphyrin III.</text>
</comment>
<dbReference type="InterPro" id="IPR002937">
    <property type="entry name" value="Amino_oxidase"/>
</dbReference>
<dbReference type="GO" id="GO:0006783">
    <property type="term" value="P:heme biosynthetic process"/>
    <property type="evidence" value="ECO:0007669"/>
    <property type="project" value="UniProtKB-UniRule"/>
</dbReference>
<organism evidence="14 15">
    <name type="scientific">Cryobacterium frigoriphilum</name>
    <dbReference type="NCBI Taxonomy" id="1259150"/>
    <lineage>
        <taxon>Bacteria</taxon>
        <taxon>Bacillati</taxon>
        <taxon>Actinomycetota</taxon>
        <taxon>Actinomycetes</taxon>
        <taxon>Micrococcales</taxon>
        <taxon>Microbacteriaceae</taxon>
        <taxon>Cryobacterium</taxon>
    </lineage>
</organism>
<evidence type="ECO:0000256" key="1">
    <source>
        <dbReference type="ARBA" id="ARBA00001755"/>
    </source>
</evidence>
<evidence type="ECO:0000256" key="10">
    <source>
        <dbReference type="ARBA" id="ARBA00023002"/>
    </source>
</evidence>
<dbReference type="InterPro" id="IPR050464">
    <property type="entry name" value="Zeta_carotene_desat/Oxidored"/>
</dbReference>
<keyword evidence="15" id="KW-1185">Reference proteome</keyword>
<dbReference type="Gene3D" id="3.50.50.60">
    <property type="entry name" value="FAD/NAD(P)-binding domain"/>
    <property type="match status" value="1"/>
</dbReference>
<dbReference type="Proteomes" id="UP000297447">
    <property type="component" value="Unassembled WGS sequence"/>
</dbReference>
<evidence type="ECO:0000256" key="6">
    <source>
        <dbReference type="ARBA" id="ARBA00012402"/>
    </source>
</evidence>
<comment type="cofactor">
    <cofactor evidence="2 12">
        <name>FAD</name>
        <dbReference type="ChEBI" id="CHEBI:57692"/>
    </cofactor>
</comment>
<keyword evidence="9 12" id="KW-0274">FAD</keyword>
<keyword evidence="10 12" id="KW-0560">Oxidoreductase</keyword>
<dbReference type="InterPro" id="IPR036188">
    <property type="entry name" value="FAD/NAD-bd_sf"/>
</dbReference>
<protein>
    <recommendedName>
        <fullName evidence="7 12">Coproporphyrinogen III oxidase</fullName>
        <ecNumber evidence="6 12">1.3.3.15</ecNumber>
    </recommendedName>
</protein>
<evidence type="ECO:0000256" key="7">
    <source>
        <dbReference type="ARBA" id="ARBA00019046"/>
    </source>
</evidence>
<dbReference type="EMBL" id="SOHE01000053">
    <property type="protein sequence ID" value="TFD48936.1"/>
    <property type="molecule type" value="Genomic_DNA"/>
</dbReference>
<comment type="similarity">
    <text evidence="5 12">Belongs to the protoporphyrinogen/coproporphyrinogen oxidase family. Coproporphyrinogen III oxidase subfamily.</text>
</comment>
<dbReference type="Gene3D" id="1.10.3110.10">
    <property type="entry name" value="protoporphyrinogen ix oxidase, domain 3"/>
    <property type="match status" value="1"/>
</dbReference>
<keyword evidence="12" id="KW-0963">Cytoplasm</keyword>